<evidence type="ECO:0000313" key="2">
    <source>
        <dbReference type="Proteomes" id="UP000054911"/>
    </source>
</evidence>
<reference evidence="1" key="1">
    <citation type="submission" date="2016-01" db="EMBL/GenBank/DDBJ databases">
        <authorList>
            <person name="Peeters C."/>
        </authorList>
    </citation>
    <scope>NUCLEOTIDE SEQUENCE [LARGE SCALE GENOMIC DNA]</scope>
    <source>
        <strain evidence="1">LMG 29323</strain>
    </source>
</reference>
<dbReference type="Proteomes" id="UP000054911">
    <property type="component" value="Unassembled WGS sequence"/>
</dbReference>
<accession>A0A158AVV1</accession>
<keyword evidence="2" id="KW-1185">Reference proteome</keyword>
<evidence type="ECO:0000313" key="1">
    <source>
        <dbReference type="EMBL" id="SAK62068.1"/>
    </source>
</evidence>
<name>A0A158AVV1_9BURK</name>
<comment type="caution">
    <text evidence="1">The sequence shown here is derived from an EMBL/GenBank/DDBJ whole genome shotgun (WGS) entry which is preliminary data.</text>
</comment>
<gene>
    <name evidence="1" type="ORF">AWB80_02737</name>
</gene>
<dbReference type="AlphaFoldDB" id="A0A158AVV1"/>
<protein>
    <submittedName>
        <fullName evidence="1">Uncharacterized protein</fullName>
    </submittedName>
</protein>
<proteinExistence type="predicted"/>
<sequence>MKIRSAPVIPSLICPGIPLDGVRIGVVVRIVDSDASAYINYLIQAADGAQYAAQMDNRRRRNRDALIRLAVESGRSVMLVGGINSYVRSAVIGTESHAFAGNDGLH</sequence>
<dbReference type="EMBL" id="FCOE02000007">
    <property type="protein sequence ID" value="SAK62068.1"/>
    <property type="molecule type" value="Genomic_DNA"/>
</dbReference>
<organism evidence="1 2">
    <name type="scientific">Caballeronia pedi</name>
    <dbReference type="NCBI Taxonomy" id="1777141"/>
    <lineage>
        <taxon>Bacteria</taxon>
        <taxon>Pseudomonadati</taxon>
        <taxon>Pseudomonadota</taxon>
        <taxon>Betaproteobacteria</taxon>
        <taxon>Burkholderiales</taxon>
        <taxon>Burkholderiaceae</taxon>
        <taxon>Caballeronia</taxon>
    </lineage>
</organism>